<evidence type="ECO:0000256" key="2">
    <source>
        <dbReference type="SAM" id="Phobius"/>
    </source>
</evidence>
<dbReference type="RefSeq" id="WP_193637958.1">
    <property type="nucleotide sequence ID" value="NZ_JADCSA010000006.1"/>
</dbReference>
<dbReference type="EMBL" id="JADCSA010000006">
    <property type="protein sequence ID" value="MBE7324635.1"/>
    <property type="molecule type" value="Genomic_DNA"/>
</dbReference>
<keyword evidence="4" id="KW-1185">Reference proteome</keyword>
<sequence length="300" mass="30844">MSTYGNDPNNPYGQDPQGQPSQDPYGQPGGQQPGYGQPNYGQQGGYGQPDYGQAPPPPPGGPGYGGGGGGGGGYSVSNAFSWAWNKFKANAAMMIGLVLAFFVVVFIVSLVSSFITGGFSSSNEVTVNDDGTVDFGGVGAAAGVSSIGSILSNLLTTLISLFFMALLVRGALNVANGQGFTNLTQGIDWLQILIASLIISVATTIGLILCVLPGLVVGLLTMFTNYFIIDKNQSALEAIKSSFNLVKDNVGSVLLFVLLSIVATVAGLLACCIGIVVATPIVILAQAYTYRTLQGEPVAP</sequence>
<evidence type="ECO:0000313" key="3">
    <source>
        <dbReference type="EMBL" id="MBE7324635.1"/>
    </source>
</evidence>
<feature type="transmembrane region" description="Helical" evidence="2">
    <location>
        <begin position="253"/>
        <end position="284"/>
    </location>
</feature>
<evidence type="ECO:0000313" key="4">
    <source>
        <dbReference type="Proteomes" id="UP000756387"/>
    </source>
</evidence>
<dbReference type="InterPro" id="IPR010380">
    <property type="entry name" value="DUF975"/>
</dbReference>
<feature type="transmembrane region" description="Helical" evidence="2">
    <location>
        <begin position="135"/>
        <end position="168"/>
    </location>
</feature>
<keyword evidence="2" id="KW-1133">Transmembrane helix</keyword>
<reference evidence="3 4" key="1">
    <citation type="submission" date="2020-10" db="EMBL/GenBank/DDBJ databases">
        <title>Nocardioides sp. isolated from sludge.</title>
        <authorList>
            <person name="Zhang X."/>
        </authorList>
    </citation>
    <scope>NUCLEOTIDE SEQUENCE [LARGE SCALE GENOMIC DNA]</scope>
    <source>
        <strain evidence="3 4">Y6</strain>
    </source>
</reference>
<dbReference type="SUPFAM" id="SSF81995">
    <property type="entry name" value="beta-sandwich domain of Sec23/24"/>
    <property type="match status" value="1"/>
</dbReference>
<dbReference type="PANTHER" id="PTHR40076">
    <property type="entry name" value="MEMBRANE PROTEIN-RELATED"/>
    <property type="match status" value="1"/>
</dbReference>
<proteinExistence type="predicted"/>
<feature type="transmembrane region" description="Helical" evidence="2">
    <location>
        <begin position="189"/>
        <end position="216"/>
    </location>
</feature>
<comment type="caution">
    <text evidence="3">The sequence shown here is derived from an EMBL/GenBank/DDBJ whole genome shotgun (WGS) entry which is preliminary data.</text>
</comment>
<name>A0ABR9RTC6_9ACTN</name>
<accession>A0ABR9RTC6</accession>
<evidence type="ECO:0000256" key="1">
    <source>
        <dbReference type="SAM" id="MobiDB-lite"/>
    </source>
</evidence>
<feature type="compositionally biased region" description="Low complexity" evidence="1">
    <location>
        <begin position="11"/>
        <end position="26"/>
    </location>
</feature>
<dbReference type="Proteomes" id="UP000756387">
    <property type="component" value="Unassembled WGS sequence"/>
</dbReference>
<evidence type="ECO:0008006" key="5">
    <source>
        <dbReference type="Google" id="ProtNLM"/>
    </source>
</evidence>
<feature type="transmembrane region" description="Helical" evidence="2">
    <location>
        <begin position="91"/>
        <end position="115"/>
    </location>
</feature>
<feature type="region of interest" description="Disordered" evidence="1">
    <location>
        <begin position="1"/>
        <end position="66"/>
    </location>
</feature>
<dbReference type="PANTHER" id="PTHR40076:SF1">
    <property type="entry name" value="MEMBRANE PROTEIN"/>
    <property type="match status" value="1"/>
</dbReference>
<keyword evidence="2" id="KW-0812">Transmembrane</keyword>
<gene>
    <name evidence="3" type="ORF">IEQ44_08215</name>
</gene>
<keyword evidence="2" id="KW-0472">Membrane</keyword>
<organism evidence="3 4">
    <name type="scientific">Nocardioides malaquae</name>
    <dbReference type="NCBI Taxonomy" id="2773426"/>
    <lineage>
        <taxon>Bacteria</taxon>
        <taxon>Bacillati</taxon>
        <taxon>Actinomycetota</taxon>
        <taxon>Actinomycetes</taxon>
        <taxon>Propionibacteriales</taxon>
        <taxon>Nocardioidaceae</taxon>
        <taxon>Nocardioides</taxon>
    </lineage>
</organism>
<protein>
    <recommendedName>
        <fullName evidence="5">Integral membrane protein</fullName>
    </recommendedName>
</protein>